<protein>
    <recommendedName>
        <fullName evidence="9">Anaphase-promoting complex subunit 15</fullName>
    </recommendedName>
</protein>
<dbReference type="PANTHER" id="PTHR22526:SF2">
    <property type="entry name" value="ANAPHASE PROMOTING COMPLEX C SUBUNIT 15, PSEUDOGENE-RELATED"/>
    <property type="match status" value="1"/>
</dbReference>
<keyword evidence="4" id="KW-0498">Mitosis</keyword>
<evidence type="ECO:0000256" key="5">
    <source>
        <dbReference type="ARBA" id="ARBA00023306"/>
    </source>
</evidence>
<dbReference type="AlphaFoldDB" id="A0A7R8UL16"/>
<evidence type="ECO:0000256" key="2">
    <source>
        <dbReference type="ARBA" id="ARBA00009618"/>
    </source>
</evidence>
<evidence type="ECO:0008006" key="9">
    <source>
        <dbReference type="Google" id="ProtNLM"/>
    </source>
</evidence>
<keyword evidence="8" id="KW-1185">Reference proteome</keyword>
<dbReference type="GO" id="GO:0051301">
    <property type="term" value="P:cell division"/>
    <property type="evidence" value="ECO:0007669"/>
    <property type="project" value="UniProtKB-KW"/>
</dbReference>
<dbReference type="Pfam" id="PF15243">
    <property type="entry name" value="ANAPC15"/>
    <property type="match status" value="1"/>
</dbReference>
<dbReference type="FunCoup" id="A0A7R8UL16">
    <property type="interactions" value="86"/>
</dbReference>
<evidence type="ECO:0000256" key="6">
    <source>
        <dbReference type="SAM" id="MobiDB-lite"/>
    </source>
</evidence>
<dbReference type="GO" id="GO:0090266">
    <property type="term" value="P:regulation of mitotic cell cycle spindle assembly checkpoint"/>
    <property type="evidence" value="ECO:0007669"/>
    <property type="project" value="InterPro"/>
</dbReference>
<dbReference type="EMBL" id="LR899010">
    <property type="protein sequence ID" value="CAD7082512.1"/>
    <property type="molecule type" value="Genomic_DNA"/>
</dbReference>
<organism evidence="7 8">
    <name type="scientific">Hermetia illucens</name>
    <name type="common">Black soldier fly</name>
    <dbReference type="NCBI Taxonomy" id="343691"/>
    <lineage>
        <taxon>Eukaryota</taxon>
        <taxon>Metazoa</taxon>
        <taxon>Ecdysozoa</taxon>
        <taxon>Arthropoda</taxon>
        <taxon>Hexapoda</taxon>
        <taxon>Insecta</taxon>
        <taxon>Pterygota</taxon>
        <taxon>Neoptera</taxon>
        <taxon>Endopterygota</taxon>
        <taxon>Diptera</taxon>
        <taxon>Brachycera</taxon>
        <taxon>Stratiomyomorpha</taxon>
        <taxon>Stratiomyidae</taxon>
        <taxon>Hermetiinae</taxon>
        <taxon>Hermetia</taxon>
    </lineage>
</organism>
<gene>
    <name evidence="7" type="ORF">HERILL_LOCUS5543</name>
</gene>
<evidence type="ECO:0000256" key="1">
    <source>
        <dbReference type="ARBA" id="ARBA00004906"/>
    </source>
</evidence>
<name>A0A7R8UL16_HERIL</name>
<dbReference type="Proteomes" id="UP000594454">
    <property type="component" value="Chromosome 2"/>
</dbReference>
<evidence type="ECO:0000313" key="7">
    <source>
        <dbReference type="EMBL" id="CAD7082512.1"/>
    </source>
</evidence>
<feature type="compositionally biased region" description="Polar residues" evidence="6">
    <location>
        <begin position="101"/>
        <end position="120"/>
    </location>
</feature>
<comment type="similarity">
    <text evidence="2">Belongs to the APC15 family.</text>
</comment>
<keyword evidence="3" id="KW-0132">Cell division</keyword>
<reference evidence="7 8" key="1">
    <citation type="submission" date="2020-11" db="EMBL/GenBank/DDBJ databases">
        <authorList>
            <person name="Wallbank WR R."/>
            <person name="Pardo Diaz C."/>
            <person name="Kozak K."/>
            <person name="Martin S."/>
            <person name="Jiggins C."/>
            <person name="Moest M."/>
            <person name="Warren A I."/>
            <person name="Generalovic N T."/>
            <person name="Byers J.R.P. K."/>
            <person name="Montejo-Kovacevich G."/>
            <person name="Yen C E."/>
        </authorList>
    </citation>
    <scope>NUCLEOTIDE SEQUENCE [LARGE SCALE GENOMIC DNA]</scope>
</reference>
<evidence type="ECO:0000313" key="8">
    <source>
        <dbReference type="Proteomes" id="UP000594454"/>
    </source>
</evidence>
<dbReference type="InParanoid" id="A0A7R8UL16"/>
<sequence>MNMVPFFPSLQPAVAILCWQEVDVPCNEEAEVLALEREQHAWLESITNTASDLNPLGKALTMTGQETDDEDANDDSDDSDEEDEEEIDRLIANTDRGRMDTSYSPSDGQNPNTTEGNDQN</sequence>
<dbReference type="OMA" id="LWFNADR"/>
<evidence type="ECO:0000256" key="3">
    <source>
        <dbReference type="ARBA" id="ARBA00022618"/>
    </source>
</evidence>
<accession>A0A7R8UL16</accession>
<dbReference type="GO" id="GO:0005680">
    <property type="term" value="C:anaphase-promoting complex"/>
    <property type="evidence" value="ECO:0007669"/>
    <property type="project" value="InterPro"/>
</dbReference>
<dbReference type="PANTHER" id="PTHR22526">
    <property type="entry name" value="ANAPHASE PROMOTING COMPLEX C SUBUNIT 15, PSEUDOGENE-RELATED"/>
    <property type="match status" value="1"/>
</dbReference>
<dbReference type="OrthoDB" id="6362917at2759"/>
<feature type="region of interest" description="Disordered" evidence="6">
    <location>
        <begin position="48"/>
        <end position="120"/>
    </location>
</feature>
<comment type="pathway">
    <text evidence="1">Protein modification; protein ubiquitination.</text>
</comment>
<dbReference type="InterPro" id="IPR026182">
    <property type="entry name" value="ANAPC15"/>
</dbReference>
<proteinExistence type="inferred from homology"/>
<keyword evidence="5" id="KW-0131">Cell cycle</keyword>
<feature type="compositionally biased region" description="Acidic residues" evidence="6">
    <location>
        <begin position="66"/>
        <end position="87"/>
    </location>
</feature>
<evidence type="ECO:0000256" key="4">
    <source>
        <dbReference type="ARBA" id="ARBA00022776"/>
    </source>
</evidence>